<dbReference type="AlphaFoldDB" id="B7INI7"/>
<organism evidence="1 2">
    <name type="scientific">Bacillus cereus (strain G9842)</name>
    <dbReference type="NCBI Taxonomy" id="405531"/>
    <lineage>
        <taxon>Bacteria</taxon>
        <taxon>Bacillati</taxon>
        <taxon>Bacillota</taxon>
        <taxon>Bacilli</taxon>
        <taxon>Bacillales</taxon>
        <taxon>Bacillaceae</taxon>
        <taxon>Bacillus</taxon>
        <taxon>Bacillus cereus group</taxon>
    </lineage>
</organism>
<protein>
    <submittedName>
        <fullName evidence="1">Uncharacterized protein</fullName>
    </submittedName>
</protein>
<reference evidence="1 2" key="1">
    <citation type="submission" date="2008-10" db="EMBL/GenBank/DDBJ databases">
        <title>Genome sequence of Bacillus cereus G9842.</title>
        <authorList>
            <person name="Dodson R.J."/>
            <person name="Durkin A.S."/>
            <person name="Rosovitz M.J."/>
            <person name="Rasko D.A."/>
            <person name="Hoffmaster A."/>
            <person name="Ravel J."/>
            <person name="Sutton G."/>
        </authorList>
    </citation>
    <scope>NUCLEOTIDE SEQUENCE [LARGE SCALE GENOMIC DNA]</scope>
    <source>
        <strain evidence="1 2">G9842</strain>
    </source>
</reference>
<evidence type="ECO:0000313" key="1">
    <source>
        <dbReference type="EMBL" id="ACK95434.1"/>
    </source>
</evidence>
<dbReference type="HOGENOM" id="CLU_3339612_0_0_9"/>
<gene>
    <name evidence="1" type="ordered locus">BCG9842_B2018</name>
</gene>
<dbReference type="EMBL" id="CP001186">
    <property type="protein sequence ID" value="ACK95434.1"/>
    <property type="molecule type" value="Genomic_DNA"/>
</dbReference>
<dbReference type="KEGG" id="bcg:BCG9842_B2018"/>
<accession>B7INI7</accession>
<sequence>MSIINTKGEIKKNKKKSITNYNYYVSNYNWVWILEIF</sequence>
<dbReference type="Proteomes" id="UP000006744">
    <property type="component" value="Chromosome"/>
</dbReference>
<name>B7INI7_BACC2</name>
<evidence type="ECO:0000313" key="2">
    <source>
        <dbReference type="Proteomes" id="UP000006744"/>
    </source>
</evidence>
<proteinExistence type="predicted"/>